<gene>
    <name evidence="2" type="ORF">DERF_015978</name>
</gene>
<evidence type="ECO:0000256" key="1">
    <source>
        <dbReference type="SAM" id="Phobius"/>
    </source>
</evidence>
<dbReference type="AlphaFoldDB" id="A0A922KRX2"/>
<keyword evidence="1" id="KW-0472">Membrane</keyword>
<organism evidence="2 3">
    <name type="scientific">Dermatophagoides farinae</name>
    <name type="common">American house dust mite</name>
    <dbReference type="NCBI Taxonomy" id="6954"/>
    <lineage>
        <taxon>Eukaryota</taxon>
        <taxon>Metazoa</taxon>
        <taxon>Ecdysozoa</taxon>
        <taxon>Arthropoda</taxon>
        <taxon>Chelicerata</taxon>
        <taxon>Arachnida</taxon>
        <taxon>Acari</taxon>
        <taxon>Acariformes</taxon>
        <taxon>Sarcoptiformes</taxon>
        <taxon>Astigmata</taxon>
        <taxon>Psoroptidia</taxon>
        <taxon>Analgoidea</taxon>
        <taxon>Pyroglyphidae</taxon>
        <taxon>Dermatophagoidinae</taxon>
        <taxon>Dermatophagoides</taxon>
    </lineage>
</organism>
<keyword evidence="1" id="KW-0812">Transmembrane</keyword>
<dbReference type="Proteomes" id="UP000790347">
    <property type="component" value="Unassembled WGS sequence"/>
</dbReference>
<proteinExistence type="predicted"/>
<reference evidence="2" key="2">
    <citation type="journal article" date="2022" name="Res Sq">
        <title>Comparative Genomics Reveals Insights into the Divergent Evolution of Astigmatic Mites and Household Pest Adaptations.</title>
        <authorList>
            <person name="Xiong Q."/>
            <person name="Wan A.T.-Y."/>
            <person name="Liu X.-Y."/>
            <person name="Fung C.S.-H."/>
            <person name="Xiao X."/>
            <person name="Malainual N."/>
            <person name="Hou J."/>
            <person name="Wang L."/>
            <person name="Wang M."/>
            <person name="Yang K."/>
            <person name="Cui Y."/>
            <person name="Leung E."/>
            <person name="Nong W."/>
            <person name="Shin S.-K."/>
            <person name="Au S."/>
            <person name="Jeong K.Y."/>
            <person name="Chew F.T."/>
            <person name="Hui J."/>
            <person name="Leung T.F."/>
            <person name="Tungtrongchitr A."/>
            <person name="Zhong N."/>
            <person name="Liu Z."/>
            <person name="Tsui S."/>
        </authorList>
    </citation>
    <scope>NUCLEOTIDE SEQUENCE</scope>
    <source>
        <strain evidence="2">Derf</strain>
        <tissue evidence="2">Whole organism</tissue>
    </source>
</reference>
<name>A0A922KRX2_DERFA</name>
<accession>A0A922KRX2</accession>
<comment type="caution">
    <text evidence="2">The sequence shown here is derived from an EMBL/GenBank/DDBJ whole genome shotgun (WGS) entry which is preliminary data.</text>
</comment>
<evidence type="ECO:0000313" key="2">
    <source>
        <dbReference type="EMBL" id="KAH9491246.1"/>
    </source>
</evidence>
<feature type="transmembrane region" description="Helical" evidence="1">
    <location>
        <begin position="31"/>
        <end position="50"/>
    </location>
</feature>
<dbReference type="EMBL" id="ASGP02000009">
    <property type="protein sequence ID" value="KAH9491246.1"/>
    <property type="molecule type" value="Genomic_DNA"/>
</dbReference>
<reference evidence="2" key="1">
    <citation type="submission" date="2013-05" db="EMBL/GenBank/DDBJ databases">
        <authorList>
            <person name="Yim A.K.Y."/>
            <person name="Chan T.F."/>
            <person name="Ji K.M."/>
            <person name="Liu X.Y."/>
            <person name="Zhou J.W."/>
            <person name="Li R.Q."/>
            <person name="Yang K.Y."/>
            <person name="Li J."/>
            <person name="Li M."/>
            <person name="Law P.T.W."/>
            <person name="Wu Y.L."/>
            <person name="Cai Z.L."/>
            <person name="Qin H."/>
            <person name="Bao Y."/>
            <person name="Leung R.K.K."/>
            <person name="Ng P.K.S."/>
            <person name="Zou J."/>
            <person name="Zhong X.J."/>
            <person name="Ran P.X."/>
            <person name="Zhong N.S."/>
            <person name="Liu Z.G."/>
            <person name="Tsui S.K.W."/>
        </authorList>
    </citation>
    <scope>NUCLEOTIDE SEQUENCE</scope>
    <source>
        <strain evidence="2">Derf</strain>
        <tissue evidence="2">Whole organism</tissue>
    </source>
</reference>
<protein>
    <submittedName>
        <fullName evidence="2">Uncharacterized protein</fullName>
    </submittedName>
</protein>
<evidence type="ECO:0000313" key="3">
    <source>
        <dbReference type="Proteomes" id="UP000790347"/>
    </source>
</evidence>
<keyword evidence="3" id="KW-1185">Reference proteome</keyword>
<sequence>MIKLYSFSKTLKNLASLIIRLISFCDNRPKFLVIVILFCLPVLGFIADTFKMPFASISNVTANFSTPRGAGGIPVNLNLPNKLLSMAMGLGIKVSRSIIVAMTSPITEIPNDRGVTSRSETP</sequence>
<keyword evidence="1" id="KW-1133">Transmembrane helix</keyword>